<accession>A0A3L9LUT6</accession>
<dbReference type="Proteomes" id="UP000277871">
    <property type="component" value="Unassembled WGS sequence"/>
</dbReference>
<proteinExistence type="predicted"/>
<evidence type="ECO:0000259" key="1">
    <source>
        <dbReference type="PROSITE" id="PS51725"/>
    </source>
</evidence>
<gene>
    <name evidence="2" type="ORF">EAE32_02705</name>
</gene>
<feature type="domain" description="ABM" evidence="1">
    <location>
        <begin position="7"/>
        <end position="94"/>
    </location>
</feature>
<dbReference type="Pfam" id="PF03992">
    <property type="entry name" value="ABM"/>
    <property type="match status" value="1"/>
</dbReference>
<dbReference type="PROSITE" id="PS51725">
    <property type="entry name" value="ABM"/>
    <property type="match status" value="1"/>
</dbReference>
<dbReference type="OrthoDB" id="165368at2"/>
<organism evidence="2 3">
    <name type="scientific">Kocuria tytonicola</name>
    <dbReference type="NCBI Taxonomy" id="2055946"/>
    <lineage>
        <taxon>Bacteria</taxon>
        <taxon>Bacillati</taxon>
        <taxon>Actinomycetota</taxon>
        <taxon>Actinomycetes</taxon>
        <taxon>Micrococcales</taxon>
        <taxon>Micrococcaceae</taxon>
        <taxon>Kocuria</taxon>
    </lineage>
</organism>
<evidence type="ECO:0000313" key="3">
    <source>
        <dbReference type="Proteomes" id="UP000277871"/>
    </source>
</evidence>
<comment type="caution">
    <text evidence="2">The sequence shown here is derived from an EMBL/GenBank/DDBJ whole genome shotgun (WGS) entry which is preliminary data.</text>
</comment>
<dbReference type="SUPFAM" id="SSF54909">
    <property type="entry name" value="Dimeric alpha+beta barrel"/>
    <property type="match status" value="1"/>
</dbReference>
<dbReference type="InterPro" id="IPR011008">
    <property type="entry name" value="Dimeric_a/b-barrel"/>
</dbReference>
<name>A0A3L9LUT6_9MICC</name>
<evidence type="ECO:0000313" key="2">
    <source>
        <dbReference type="EMBL" id="RLY95137.1"/>
    </source>
</evidence>
<dbReference type="GO" id="GO:0004497">
    <property type="term" value="F:monooxygenase activity"/>
    <property type="evidence" value="ECO:0007669"/>
    <property type="project" value="UniProtKB-KW"/>
</dbReference>
<keyword evidence="2" id="KW-0560">Oxidoreductase</keyword>
<dbReference type="AlphaFoldDB" id="A0A3L9LUT6"/>
<keyword evidence="2" id="KW-0503">Monooxygenase</keyword>
<dbReference type="InterPro" id="IPR007138">
    <property type="entry name" value="ABM_dom"/>
</dbReference>
<dbReference type="Gene3D" id="3.30.70.100">
    <property type="match status" value="1"/>
</dbReference>
<protein>
    <submittedName>
        <fullName evidence="2">Antibiotic biosynthesis monooxygenase</fullName>
    </submittedName>
</protein>
<sequence>MTTGSAFMLHGRLRSIPGEGDALAAILSEQDRSEPMPGCRLYLVARDPGDADAVWVTEVWDSEDAHQASLQIPAVQARIGRAMPIIDMKSMTQQRLVAVAGVPMPS</sequence>
<keyword evidence="3" id="KW-1185">Reference proteome</keyword>
<reference evidence="2 3" key="1">
    <citation type="submission" date="2018-10" db="EMBL/GenBank/DDBJ databases">
        <title>Kocuria tytonicola, new bacteria from the preen glands of American barn owls (Tyto furcata).</title>
        <authorList>
            <person name="Braun M.S."/>
            <person name="Wang E."/>
            <person name="Zimmermann S."/>
            <person name="Boutin S."/>
            <person name="Wagner H."/>
            <person name="Wink M."/>
        </authorList>
    </citation>
    <scope>NUCLEOTIDE SEQUENCE [LARGE SCALE GENOMIC DNA]</scope>
    <source>
        <strain evidence="2 3">473</strain>
    </source>
</reference>
<dbReference type="EMBL" id="RDEX01000001">
    <property type="protein sequence ID" value="RLY95137.1"/>
    <property type="molecule type" value="Genomic_DNA"/>
</dbReference>